<dbReference type="EMBL" id="NBYN01000064">
    <property type="protein sequence ID" value="OSO88052.1"/>
    <property type="molecule type" value="Genomic_DNA"/>
</dbReference>
<reference evidence="2" key="1">
    <citation type="submission" date="2017-04" db="EMBL/GenBank/DDBJ databases">
        <authorList>
            <person name="Abreu V.A."/>
            <person name="Popin R.V."/>
            <person name="Rigonato J."/>
            <person name="Andreote A.P."/>
            <person name="Schaker P.C."/>
            <person name="Hoff-Risseti C."/>
            <person name="Alvarenga D.O."/>
            <person name="Varani A.M."/>
            <person name="Fiore M.F."/>
        </authorList>
    </citation>
    <scope>NUCLEOTIDE SEQUENCE [LARGE SCALE GENOMIC DNA]</scope>
    <source>
        <strain evidence="2">CENA303</strain>
    </source>
</reference>
<dbReference type="RefSeq" id="WP_085729104.1">
    <property type="nucleotide sequence ID" value="NZ_NBYN01000064.1"/>
</dbReference>
<evidence type="ECO:0000313" key="1">
    <source>
        <dbReference type="EMBL" id="OSO88052.1"/>
    </source>
</evidence>
<proteinExistence type="predicted"/>
<protein>
    <submittedName>
        <fullName evidence="1">Uncharacterized protein</fullName>
    </submittedName>
</protein>
<gene>
    <name evidence="1" type="ORF">B7O87_14525</name>
</gene>
<sequence length="119" mass="13276">MSSPLLTLNLDHGSISFTFSHHAAMELKTAMDQLMLSLKAVTIKSNPGGKITPEPSLEYRHTGDVFFEVFCNPNIWPTPFAAKVLLTVRNLGIRLTTEADLTRLVDDINQYLQQTELTS</sequence>
<dbReference type="AlphaFoldDB" id="A0A1X4G3I7"/>
<organism evidence="1 2">
    <name type="scientific">Cylindrospermopsis raciborskii CENA303</name>
    <dbReference type="NCBI Taxonomy" id="1170769"/>
    <lineage>
        <taxon>Bacteria</taxon>
        <taxon>Bacillati</taxon>
        <taxon>Cyanobacteriota</taxon>
        <taxon>Cyanophyceae</taxon>
        <taxon>Nostocales</taxon>
        <taxon>Aphanizomenonaceae</taxon>
        <taxon>Cylindrospermopsis</taxon>
    </lineage>
</organism>
<comment type="caution">
    <text evidence="1">The sequence shown here is derived from an EMBL/GenBank/DDBJ whole genome shotgun (WGS) entry which is preliminary data.</text>
</comment>
<name>A0A1X4G3I7_9CYAN</name>
<evidence type="ECO:0000313" key="2">
    <source>
        <dbReference type="Proteomes" id="UP000192997"/>
    </source>
</evidence>
<accession>A0A1X4G3I7</accession>
<dbReference type="Proteomes" id="UP000192997">
    <property type="component" value="Unassembled WGS sequence"/>
</dbReference>